<gene>
    <name evidence="2" type="ORF">RHSIM_Rhsim02G0059900</name>
</gene>
<dbReference type="OrthoDB" id="1779598at2759"/>
<keyword evidence="3" id="KW-1185">Reference proteome</keyword>
<evidence type="ECO:0000313" key="3">
    <source>
        <dbReference type="Proteomes" id="UP000626092"/>
    </source>
</evidence>
<dbReference type="Proteomes" id="UP000626092">
    <property type="component" value="Unassembled WGS sequence"/>
</dbReference>
<dbReference type="EMBL" id="WJXA01000002">
    <property type="protein sequence ID" value="KAF7150942.1"/>
    <property type="molecule type" value="Genomic_DNA"/>
</dbReference>
<proteinExistence type="predicted"/>
<evidence type="ECO:0000313" key="2">
    <source>
        <dbReference type="EMBL" id="KAF7150942.1"/>
    </source>
</evidence>
<accession>A0A834LUC3</accession>
<evidence type="ECO:0000256" key="1">
    <source>
        <dbReference type="SAM" id="MobiDB-lite"/>
    </source>
</evidence>
<name>A0A834LUC3_RHOSS</name>
<reference evidence="2" key="1">
    <citation type="submission" date="2019-11" db="EMBL/GenBank/DDBJ databases">
        <authorList>
            <person name="Liu Y."/>
            <person name="Hou J."/>
            <person name="Li T.-Q."/>
            <person name="Guan C.-H."/>
            <person name="Wu X."/>
            <person name="Wu H.-Z."/>
            <person name="Ling F."/>
            <person name="Zhang R."/>
            <person name="Shi X.-G."/>
            <person name="Ren J.-P."/>
            <person name="Chen E.-F."/>
            <person name="Sun J.-M."/>
        </authorList>
    </citation>
    <scope>NUCLEOTIDE SEQUENCE</scope>
    <source>
        <strain evidence="2">Adult_tree_wgs_1</strain>
        <tissue evidence="2">Leaves</tissue>
    </source>
</reference>
<comment type="caution">
    <text evidence="2">The sequence shown here is derived from an EMBL/GenBank/DDBJ whole genome shotgun (WGS) entry which is preliminary data.</text>
</comment>
<dbReference type="AlphaFoldDB" id="A0A834LUC3"/>
<organism evidence="2 3">
    <name type="scientific">Rhododendron simsii</name>
    <name type="common">Sims's rhododendron</name>
    <dbReference type="NCBI Taxonomy" id="118357"/>
    <lineage>
        <taxon>Eukaryota</taxon>
        <taxon>Viridiplantae</taxon>
        <taxon>Streptophyta</taxon>
        <taxon>Embryophyta</taxon>
        <taxon>Tracheophyta</taxon>
        <taxon>Spermatophyta</taxon>
        <taxon>Magnoliopsida</taxon>
        <taxon>eudicotyledons</taxon>
        <taxon>Gunneridae</taxon>
        <taxon>Pentapetalae</taxon>
        <taxon>asterids</taxon>
        <taxon>Ericales</taxon>
        <taxon>Ericaceae</taxon>
        <taxon>Ericoideae</taxon>
        <taxon>Rhodoreae</taxon>
        <taxon>Rhododendron</taxon>
    </lineage>
</organism>
<protein>
    <submittedName>
        <fullName evidence="2">Uncharacterized protein</fullName>
    </submittedName>
</protein>
<feature type="region of interest" description="Disordered" evidence="1">
    <location>
        <begin position="1"/>
        <end position="29"/>
    </location>
</feature>
<feature type="compositionally biased region" description="Basic and acidic residues" evidence="1">
    <location>
        <begin position="1"/>
        <end position="11"/>
    </location>
</feature>
<sequence length="84" mass="8764">MGAKPGEEVVRAKGGGEGTEPAANSIAGGARTKPFAASVVPKKRKLVKTMMWDSMVQPTVSAAACFSSSSINNHHHHNNKTFSA</sequence>